<dbReference type="AlphaFoldDB" id="A0A1U9UN77"/>
<dbReference type="InterPro" id="IPR036390">
    <property type="entry name" value="WH_DNA-bd_sf"/>
</dbReference>
<dbReference type="GO" id="GO:0003677">
    <property type="term" value="F:DNA binding"/>
    <property type="evidence" value="ECO:0007669"/>
    <property type="project" value="UniProtKB-KW"/>
</dbReference>
<keyword evidence="3" id="KW-0804">Transcription</keyword>
<dbReference type="GO" id="GO:0003700">
    <property type="term" value="F:DNA-binding transcription factor activity"/>
    <property type="evidence" value="ECO:0007669"/>
    <property type="project" value="TreeGrafter"/>
</dbReference>
<reference evidence="7" key="1">
    <citation type="submission" date="2017-02" db="EMBL/GenBank/DDBJ databases">
        <title>Complete genome sequence of Cupriavidus necator strain NH9, a 3-chlorobenzoate degrader.</title>
        <authorList>
            <person name="Moriuchi R."/>
            <person name="Dohra H."/>
            <person name="Ogawa N."/>
        </authorList>
    </citation>
    <scope>NUCLEOTIDE SEQUENCE [LARGE SCALE GENOMIC DNA]</scope>
    <source>
        <strain evidence="7">NH9</strain>
    </source>
</reference>
<dbReference type="Proteomes" id="UP000189627">
    <property type="component" value="Chromosome 1"/>
</dbReference>
<proteinExistence type="predicted"/>
<evidence type="ECO:0000256" key="2">
    <source>
        <dbReference type="ARBA" id="ARBA00023125"/>
    </source>
</evidence>
<feature type="domain" description="HTH iclR-type" evidence="4">
    <location>
        <begin position="5"/>
        <end position="68"/>
    </location>
</feature>
<dbReference type="Pfam" id="PF09339">
    <property type="entry name" value="HTH_IclR"/>
    <property type="match status" value="1"/>
</dbReference>
<dbReference type="SUPFAM" id="SSF55781">
    <property type="entry name" value="GAF domain-like"/>
    <property type="match status" value="1"/>
</dbReference>
<dbReference type="InterPro" id="IPR005471">
    <property type="entry name" value="Tscrpt_reg_IclR_N"/>
</dbReference>
<keyword evidence="2" id="KW-0238">DNA-binding</keyword>
<evidence type="ECO:0000256" key="3">
    <source>
        <dbReference type="ARBA" id="ARBA00023163"/>
    </source>
</evidence>
<evidence type="ECO:0000313" key="7">
    <source>
        <dbReference type="Proteomes" id="UP000189627"/>
    </source>
</evidence>
<dbReference type="GO" id="GO:0045892">
    <property type="term" value="P:negative regulation of DNA-templated transcription"/>
    <property type="evidence" value="ECO:0007669"/>
    <property type="project" value="TreeGrafter"/>
</dbReference>
<dbReference type="EMBL" id="CP017757">
    <property type="protein sequence ID" value="AQV94039.1"/>
    <property type="molecule type" value="Genomic_DNA"/>
</dbReference>
<accession>A0A1U9UN77</accession>
<dbReference type="PANTHER" id="PTHR30136:SF35">
    <property type="entry name" value="HTH-TYPE TRANSCRIPTIONAL REGULATOR RV1719"/>
    <property type="match status" value="1"/>
</dbReference>
<dbReference type="InterPro" id="IPR029016">
    <property type="entry name" value="GAF-like_dom_sf"/>
</dbReference>
<dbReference type="PROSITE" id="PS51077">
    <property type="entry name" value="HTH_ICLR"/>
    <property type="match status" value="1"/>
</dbReference>
<evidence type="ECO:0000313" key="6">
    <source>
        <dbReference type="EMBL" id="AQV94039.1"/>
    </source>
</evidence>
<dbReference type="OrthoDB" id="7274111at2"/>
<organism evidence="6 7">
    <name type="scientific">Cupriavidus necator</name>
    <name type="common">Alcaligenes eutrophus</name>
    <name type="synonym">Ralstonia eutropha</name>
    <dbReference type="NCBI Taxonomy" id="106590"/>
    <lineage>
        <taxon>Bacteria</taxon>
        <taxon>Pseudomonadati</taxon>
        <taxon>Pseudomonadota</taxon>
        <taxon>Betaproteobacteria</taxon>
        <taxon>Burkholderiales</taxon>
        <taxon>Burkholderiaceae</taxon>
        <taxon>Cupriavidus</taxon>
    </lineage>
</organism>
<dbReference type="InterPro" id="IPR014757">
    <property type="entry name" value="Tscrpt_reg_IclR_C"/>
</dbReference>
<dbReference type="PROSITE" id="PS51078">
    <property type="entry name" value="ICLR_ED"/>
    <property type="match status" value="1"/>
</dbReference>
<dbReference type="SMART" id="SM00346">
    <property type="entry name" value="HTH_ICLR"/>
    <property type="match status" value="1"/>
</dbReference>
<protein>
    <submittedName>
        <fullName evidence="6">IclR family transcriptional regulator</fullName>
    </submittedName>
</protein>
<dbReference type="PANTHER" id="PTHR30136">
    <property type="entry name" value="HELIX-TURN-HELIX TRANSCRIPTIONAL REGULATOR, ICLR FAMILY"/>
    <property type="match status" value="1"/>
</dbReference>
<dbReference type="Gene3D" id="1.10.10.10">
    <property type="entry name" value="Winged helix-like DNA-binding domain superfamily/Winged helix DNA-binding domain"/>
    <property type="match status" value="1"/>
</dbReference>
<feature type="domain" description="IclR-ED" evidence="5">
    <location>
        <begin position="68"/>
        <end position="246"/>
    </location>
</feature>
<dbReference type="Gene3D" id="3.30.450.40">
    <property type="match status" value="1"/>
</dbReference>
<dbReference type="RefSeq" id="WP_078196326.1">
    <property type="nucleotide sequence ID" value="NZ_CP017757.2"/>
</dbReference>
<gene>
    <name evidence="6" type="ORF">BJN34_09060</name>
</gene>
<dbReference type="KEGG" id="cuh:BJN34_09060"/>
<dbReference type="InterPro" id="IPR036388">
    <property type="entry name" value="WH-like_DNA-bd_sf"/>
</dbReference>
<evidence type="ECO:0000259" key="4">
    <source>
        <dbReference type="PROSITE" id="PS51077"/>
    </source>
</evidence>
<dbReference type="SUPFAM" id="SSF46785">
    <property type="entry name" value="Winged helix' DNA-binding domain"/>
    <property type="match status" value="1"/>
</dbReference>
<evidence type="ECO:0000256" key="1">
    <source>
        <dbReference type="ARBA" id="ARBA00023015"/>
    </source>
</evidence>
<dbReference type="InterPro" id="IPR050707">
    <property type="entry name" value="HTH_MetabolicPath_Reg"/>
</dbReference>
<keyword evidence="1" id="KW-0805">Transcription regulation</keyword>
<evidence type="ECO:0000259" key="5">
    <source>
        <dbReference type="PROSITE" id="PS51078"/>
    </source>
</evidence>
<sequence>MPTLIPATTRTMAVFEIFAREQRDLSNSDLARLLSVADSSASDLLHTLHTLGYLMRTPKTRRFYPTGRLFETARQIAKNDPLTSLAQEAVEQLSEKTNETAFFGVMERTALKVTAVQASRQPLRYIVEVGDRVSLHASSMGKSLLGLLPPKDLLATVQKINLQPLTPETIVDEKKLIAQVEQGRKRGWYEGHGEASEGVSGLAVSGWLGGLPVGISLGGPTERLKKHRDAYVEALQEVRSSLLAEG</sequence>
<dbReference type="Pfam" id="PF01614">
    <property type="entry name" value="IclR_C"/>
    <property type="match status" value="1"/>
</dbReference>
<name>A0A1U9UN77_CUPNE</name>